<dbReference type="Pfam" id="PF05099">
    <property type="entry name" value="TerB"/>
    <property type="match status" value="1"/>
</dbReference>
<dbReference type="PIR" id="C87338">
    <property type="entry name" value="C87338"/>
</dbReference>
<dbReference type="Proteomes" id="UP000001816">
    <property type="component" value="Chromosome"/>
</dbReference>
<keyword evidence="3" id="KW-1185">Reference proteome</keyword>
<reference evidence="2 3" key="1">
    <citation type="journal article" date="2001" name="Proc. Natl. Acad. Sci. U.S.A.">
        <title>Complete genome sequence of Caulobacter crescentus.</title>
        <authorList>
            <person name="Nierman W.C."/>
            <person name="Feldblyum T.V."/>
            <person name="Laub M.T."/>
            <person name="Paulsen I.T."/>
            <person name="Nelson K.E."/>
            <person name="Eisen J.A."/>
            <person name="Heidelberg J.F."/>
            <person name="Alley M.R."/>
            <person name="Ohta N."/>
            <person name="Maddock J.R."/>
            <person name="Potocka I."/>
            <person name="Nelson W.C."/>
            <person name="Newton A."/>
            <person name="Stephens C."/>
            <person name="Phadke N.D."/>
            <person name="Ely B."/>
            <person name="DeBoy R.T."/>
            <person name="Dodson R.J."/>
            <person name="Durkin A.S."/>
            <person name="Gwinn M.L."/>
            <person name="Haft D.H."/>
            <person name="Kolonay J.F."/>
            <person name="Smit J."/>
            <person name="Craven M.B."/>
            <person name="Khouri H."/>
            <person name="Shetty J."/>
            <person name="Berry K."/>
            <person name="Utterback T."/>
            <person name="Tran K."/>
            <person name="Wolf A."/>
            <person name="Vamathevan J."/>
            <person name="Ermolaeva M."/>
            <person name="White O."/>
            <person name="Salzberg S.L."/>
            <person name="Venter J.C."/>
            <person name="Shapiro L."/>
            <person name="Fraser C.M."/>
        </authorList>
    </citation>
    <scope>NUCLEOTIDE SEQUENCE [LARGE SCALE GENOMIC DNA]</scope>
    <source>
        <strain evidence="3">ATCC 19089 / CB15</strain>
    </source>
</reference>
<dbReference type="HOGENOM" id="CLU_137239_0_0_5"/>
<dbReference type="BioCyc" id="CAULO:CC0718-MONOMER"/>
<gene>
    <name evidence="2" type="ordered locus">CC_0718</name>
</gene>
<organism evidence="2 3">
    <name type="scientific">Caulobacter vibrioides (strain ATCC 19089 / CIP 103742 / CB 15)</name>
    <name type="common">Caulobacter crescentus</name>
    <dbReference type="NCBI Taxonomy" id="190650"/>
    <lineage>
        <taxon>Bacteria</taxon>
        <taxon>Pseudomonadati</taxon>
        <taxon>Pseudomonadota</taxon>
        <taxon>Alphaproteobacteria</taxon>
        <taxon>Caulobacterales</taxon>
        <taxon>Caulobacteraceae</taxon>
        <taxon>Caulobacter</taxon>
    </lineage>
</organism>
<dbReference type="SUPFAM" id="SSF158682">
    <property type="entry name" value="TerB-like"/>
    <property type="match status" value="1"/>
</dbReference>
<dbReference type="Gene3D" id="1.10.3680.10">
    <property type="entry name" value="TerB-like"/>
    <property type="match status" value="1"/>
</dbReference>
<dbReference type="STRING" id="190650.CC_0718"/>
<dbReference type="EnsemblBacteria" id="AAK22703">
    <property type="protein sequence ID" value="AAK22703"/>
    <property type="gene ID" value="CC_0718"/>
</dbReference>
<dbReference type="SMR" id="Q9AA88"/>
<evidence type="ECO:0000313" key="3">
    <source>
        <dbReference type="Proteomes" id="UP000001816"/>
    </source>
</evidence>
<proteinExistence type="predicted"/>
<dbReference type="EMBL" id="AE005673">
    <property type="protein sequence ID" value="AAK22703.1"/>
    <property type="molecule type" value="Genomic_DNA"/>
</dbReference>
<evidence type="ECO:0000259" key="1">
    <source>
        <dbReference type="Pfam" id="PF05099"/>
    </source>
</evidence>
<dbReference type="AlphaFoldDB" id="Q9AA88"/>
<accession>Q9AA88</accession>
<sequence>MGSAPRAAQGAAVVAGDERHSRAVAVIPPRDLHEHHREQLDALVAACVLIAQVDGAVTPDERGRMVERLKLHAGLEGADLEAALRAFEALDARFDARPEETWVEAELMIRRLKGSAEAEGVALAAVAVSIDGGLEAEERAAVLDICAWLGVSPVRVLP</sequence>
<protein>
    <recommendedName>
        <fullName evidence="1">Co-chaperone DjlA N-terminal domain-containing protein</fullName>
    </recommendedName>
</protein>
<dbReference type="KEGG" id="ccr:CC_0718"/>
<dbReference type="InterPro" id="IPR007791">
    <property type="entry name" value="DjlA_N"/>
</dbReference>
<dbReference type="PATRIC" id="fig|190650.5.peg.727"/>
<feature type="domain" description="Co-chaperone DjlA N-terminal" evidence="1">
    <location>
        <begin position="41"/>
        <end position="154"/>
    </location>
</feature>
<dbReference type="CDD" id="cd07176">
    <property type="entry name" value="terB"/>
    <property type="match status" value="1"/>
</dbReference>
<evidence type="ECO:0000313" key="2">
    <source>
        <dbReference type="EMBL" id="AAK22703.1"/>
    </source>
</evidence>
<name>Q9AA88_CAUVC</name>
<dbReference type="eggNOG" id="COG3793">
    <property type="taxonomic scope" value="Bacteria"/>
</dbReference>
<dbReference type="InterPro" id="IPR029024">
    <property type="entry name" value="TerB-like"/>
</dbReference>